<sequence length="57" mass="6671">IYILLGIQFFLNMNGRQTDIFDPRYSEFNSALDVILQRYIPRKQAASKLTNFLVTDT</sequence>
<dbReference type="Proteomes" id="UP000682733">
    <property type="component" value="Unassembled WGS sequence"/>
</dbReference>
<name>A0A8S2MAV1_9BILA</name>
<protein>
    <recommendedName>
        <fullName evidence="1">QRICH1-like domain-containing protein</fullName>
    </recommendedName>
</protein>
<evidence type="ECO:0000259" key="1">
    <source>
        <dbReference type="Pfam" id="PF25561"/>
    </source>
</evidence>
<accession>A0A8S2MAV1</accession>
<evidence type="ECO:0000313" key="3">
    <source>
        <dbReference type="Proteomes" id="UP000682733"/>
    </source>
</evidence>
<evidence type="ECO:0000313" key="2">
    <source>
        <dbReference type="EMBL" id="CAF3945862.1"/>
    </source>
</evidence>
<dbReference type="AlphaFoldDB" id="A0A8S2MAV1"/>
<dbReference type="Pfam" id="PF25561">
    <property type="entry name" value="QRICH1"/>
    <property type="match status" value="1"/>
</dbReference>
<dbReference type="InterPro" id="IPR057926">
    <property type="entry name" value="QRICH1_dom"/>
</dbReference>
<feature type="non-terminal residue" evidence="2">
    <location>
        <position position="1"/>
    </location>
</feature>
<proteinExistence type="predicted"/>
<comment type="caution">
    <text evidence="2">The sequence shown here is derived from an EMBL/GenBank/DDBJ whole genome shotgun (WGS) entry which is preliminary data.</text>
</comment>
<dbReference type="EMBL" id="CAJOBA010028476">
    <property type="protein sequence ID" value="CAF3945862.1"/>
    <property type="molecule type" value="Genomic_DNA"/>
</dbReference>
<reference evidence="2" key="1">
    <citation type="submission" date="2021-02" db="EMBL/GenBank/DDBJ databases">
        <authorList>
            <person name="Nowell W R."/>
        </authorList>
    </citation>
    <scope>NUCLEOTIDE SEQUENCE</scope>
</reference>
<feature type="domain" description="QRICH1-like" evidence="1">
    <location>
        <begin position="2"/>
        <end position="39"/>
    </location>
</feature>
<gene>
    <name evidence="2" type="ORF">TMI583_LOCUS21951</name>
</gene>
<organism evidence="2 3">
    <name type="scientific">Didymodactylos carnosus</name>
    <dbReference type="NCBI Taxonomy" id="1234261"/>
    <lineage>
        <taxon>Eukaryota</taxon>
        <taxon>Metazoa</taxon>
        <taxon>Spiralia</taxon>
        <taxon>Gnathifera</taxon>
        <taxon>Rotifera</taxon>
        <taxon>Eurotatoria</taxon>
        <taxon>Bdelloidea</taxon>
        <taxon>Philodinida</taxon>
        <taxon>Philodinidae</taxon>
        <taxon>Didymodactylos</taxon>
    </lineage>
</organism>